<feature type="region of interest" description="Disordered" evidence="1">
    <location>
        <begin position="1"/>
        <end position="63"/>
    </location>
</feature>
<protein>
    <submittedName>
        <fullName evidence="2">Uncharacterized protein</fullName>
    </submittedName>
</protein>
<dbReference type="AlphaFoldDB" id="A0A9Q0KZ85"/>
<evidence type="ECO:0000256" key="1">
    <source>
        <dbReference type="SAM" id="MobiDB-lite"/>
    </source>
</evidence>
<evidence type="ECO:0000313" key="3">
    <source>
        <dbReference type="Proteomes" id="UP001141806"/>
    </source>
</evidence>
<comment type="caution">
    <text evidence="2">The sequence shown here is derived from an EMBL/GenBank/DDBJ whole genome shotgun (WGS) entry which is preliminary data.</text>
</comment>
<keyword evidence="3" id="KW-1185">Reference proteome</keyword>
<feature type="compositionally biased region" description="Basic and acidic residues" evidence="1">
    <location>
        <begin position="12"/>
        <end position="28"/>
    </location>
</feature>
<dbReference type="Proteomes" id="UP001141806">
    <property type="component" value="Unassembled WGS sequence"/>
</dbReference>
<dbReference type="EMBL" id="JAMYWD010000002">
    <property type="protein sequence ID" value="KAJ4978999.1"/>
    <property type="molecule type" value="Genomic_DNA"/>
</dbReference>
<organism evidence="2 3">
    <name type="scientific">Protea cynaroides</name>
    <dbReference type="NCBI Taxonomy" id="273540"/>
    <lineage>
        <taxon>Eukaryota</taxon>
        <taxon>Viridiplantae</taxon>
        <taxon>Streptophyta</taxon>
        <taxon>Embryophyta</taxon>
        <taxon>Tracheophyta</taxon>
        <taxon>Spermatophyta</taxon>
        <taxon>Magnoliopsida</taxon>
        <taxon>Proteales</taxon>
        <taxon>Proteaceae</taxon>
        <taxon>Protea</taxon>
    </lineage>
</organism>
<proteinExistence type="predicted"/>
<feature type="compositionally biased region" description="Polar residues" evidence="1">
    <location>
        <begin position="38"/>
        <end position="54"/>
    </location>
</feature>
<sequence length="220" mass="24051">MEKQNLEPATQFEKDMVPSNEETTKDDAQPILVDARQSKQVSNEAGNSEKTWTSVRARKKKSSGFRDHLWIPTRPAASLPKPGRFFSAAGQVSTRHGMASAPPATEKVPLPVPCPNKSSISNSNFCPASGNCSYNHFGRLRSENDFTVENGDMLEFQNLEHDRPLGPKSSAGHTPFNQLNKLSRLNRKGSSGGLGLDGRKEVDDFACGPVAESSLSYFAR</sequence>
<feature type="compositionally biased region" description="Polar residues" evidence="1">
    <location>
        <begin position="171"/>
        <end position="183"/>
    </location>
</feature>
<evidence type="ECO:0000313" key="2">
    <source>
        <dbReference type="EMBL" id="KAJ4978999.1"/>
    </source>
</evidence>
<name>A0A9Q0KZ85_9MAGN</name>
<accession>A0A9Q0KZ85</accession>
<reference evidence="2" key="1">
    <citation type="journal article" date="2023" name="Plant J.">
        <title>The genome of the king protea, Protea cynaroides.</title>
        <authorList>
            <person name="Chang J."/>
            <person name="Duong T.A."/>
            <person name="Schoeman C."/>
            <person name="Ma X."/>
            <person name="Roodt D."/>
            <person name="Barker N."/>
            <person name="Li Z."/>
            <person name="Van de Peer Y."/>
            <person name="Mizrachi E."/>
        </authorList>
    </citation>
    <scope>NUCLEOTIDE SEQUENCE</scope>
    <source>
        <tissue evidence="2">Young leaves</tissue>
    </source>
</reference>
<gene>
    <name evidence="2" type="ORF">NE237_009779</name>
</gene>
<feature type="region of interest" description="Disordered" evidence="1">
    <location>
        <begin position="161"/>
        <end position="195"/>
    </location>
</feature>